<dbReference type="EMBL" id="JARZFX010000003">
    <property type="protein sequence ID" value="MEC5423686.1"/>
    <property type="molecule type" value="Genomic_DNA"/>
</dbReference>
<comment type="caution">
    <text evidence="3">The sequence shown here is derived from an EMBL/GenBank/DDBJ whole genome shotgun (WGS) entry which is preliminary data.</text>
</comment>
<dbReference type="InterPro" id="IPR036938">
    <property type="entry name" value="PAP2/HPO_sf"/>
</dbReference>
<dbReference type="Gene3D" id="1.20.144.10">
    <property type="entry name" value="Phosphatidic acid phosphatase type 2/haloperoxidase"/>
    <property type="match status" value="2"/>
</dbReference>
<dbReference type="SUPFAM" id="SSF48317">
    <property type="entry name" value="Acid phosphatase/Vanadium-dependent haloperoxidase"/>
    <property type="match status" value="1"/>
</dbReference>
<keyword evidence="1" id="KW-1133">Transmembrane helix</keyword>
<dbReference type="RefSeq" id="WP_327607254.1">
    <property type="nucleotide sequence ID" value="NZ_JARZFX010000003.1"/>
</dbReference>
<dbReference type="InterPro" id="IPR000326">
    <property type="entry name" value="PAP2/HPO"/>
</dbReference>
<feature type="domain" description="Phosphatidic acid phosphatase type 2/haloperoxidase" evidence="2">
    <location>
        <begin position="89"/>
        <end position="201"/>
    </location>
</feature>
<evidence type="ECO:0000313" key="4">
    <source>
        <dbReference type="Proteomes" id="UP001335737"/>
    </source>
</evidence>
<feature type="transmembrane region" description="Helical" evidence="1">
    <location>
        <begin position="9"/>
        <end position="29"/>
    </location>
</feature>
<evidence type="ECO:0000313" key="3">
    <source>
        <dbReference type="EMBL" id="MEC5423686.1"/>
    </source>
</evidence>
<dbReference type="CDD" id="cd03392">
    <property type="entry name" value="PAP2_like_2"/>
    <property type="match status" value="1"/>
</dbReference>
<accession>A0ABU6KF12</accession>
<protein>
    <submittedName>
        <fullName evidence="3">Phosphatase PAP2 family protein</fullName>
    </submittedName>
</protein>
<reference evidence="3 4" key="1">
    <citation type="journal article" date="2024" name="Int. J. Syst. Evol. Microbiol.">
        <title>Virgibacillus tibetensis sp. nov., isolated from salt lake on the Tibetan Plateau of China.</title>
        <authorList>
            <person name="Phurbu D."/>
            <person name="Liu Z.-X."/>
            <person name="Wang R."/>
            <person name="Zheng Y.-Y."/>
            <person name="Liu H.-C."/>
            <person name="Zhou Y.-G."/>
            <person name="Yu Y.-J."/>
            <person name="Li A.-H."/>
        </authorList>
    </citation>
    <scope>NUCLEOTIDE SEQUENCE [LARGE SCALE GENOMIC DNA]</scope>
    <source>
        <strain evidence="3 4">C22-A2</strain>
    </source>
</reference>
<feature type="transmembrane region" description="Helical" evidence="1">
    <location>
        <begin position="67"/>
        <end position="83"/>
    </location>
</feature>
<feature type="transmembrane region" description="Helical" evidence="1">
    <location>
        <begin position="130"/>
        <end position="148"/>
    </location>
</feature>
<feature type="transmembrane region" description="Helical" evidence="1">
    <location>
        <begin position="90"/>
        <end position="110"/>
    </location>
</feature>
<gene>
    <name evidence="3" type="ORF">QGM71_09295</name>
</gene>
<proteinExistence type="predicted"/>
<dbReference type="Proteomes" id="UP001335737">
    <property type="component" value="Unassembled WGS sequence"/>
</dbReference>
<dbReference type="Pfam" id="PF01569">
    <property type="entry name" value="PAP2"/>
    <property type="match status" value="1"/>
</dbReference>
<keyword evidence="1" id="KW-0472">Membrane</keyword>
<name>A0ABU6KF12_9BACI</name>
<keyword evidence="4" id="KW-1185">Reference proteome</keyword>
<evidence type="ECO:0000256" key="1">
    <source>
        <dbReference type="SAM" id="Phobius"/>
    </source>
</evidence>
<dbReference type="PANTHER" id="PTHR14969">
    <property type="entry name" value="SPHINGOSINE-1-PHOSPHATE PHOSPHOHYDROLASE"/>
    <property type="match status" value="1"/>
</dbReference>
<sequence length="214" mass="24162">MVTKRTGSIIFLLALLTAVIIGIWIVKIITGNVPYVDQWTRDLVDTLGVSTIYAPFRWITNLGSEPFLLPFTIIVAVILWGLFRDWLPALFFAGGTLAAHMLNMLLKHLVNRDRPSILIAANAEGHSFPSGHAMIPMVCYGLLAYFVSKKIHSNKVKFGFQFFFALLVFLIGISRFVINVHYLTDVAAGFFIGFICLFGLIYLYEWIQKRRSPS</sequence>
<keyword evidence="1" id="KW-0812">Transmembrane</keyword>
<evidence type="ECO:0000259" key="2">
    <source>
        <dbReference type="SMART" id="SM00014"/>
    </source>
</evidence>
<dbReference type="PANTHER" id="PTHR14969:SF13">
    <property type="entry name" value="AT30094P"/>
    <property type="match status" value="1"/>
</dbReference>
<dbReference type="SMART" id="SM00014">
    <property type="entry name" value="acidPPc"/>
    <property type="match status" value="1"/>
</dbReference>
<feature type="transmembrane region" description="Helical" evidence="1">
    <location>
        <begin position="186"/>
        <end position="204"/>
    </location>
</feature>
<organism evidence="3 4">
    <name type="scientific">Virgibacillus tibetensis</name>
    <dbReference type="NCBI Taxonomy" id="3042313"/>
    <lineage>
        <taxon>Bacteria</taxon>
        <taxon>Bacillati</taxon>
        <taxon>Bacillota</taxon>
        <taxon>Bacilli</taxon>
        <taxon>Bacillales</taxon>
        <taxon>Bacillaceae</taxon>
        <taxon>Virgibacillus</taxon>
    </lineage>
</organism>
<feature type="transmembrane region" description="Helical" evidence="1">
    <location>
        <begin position="160"/>
        <end position="180"/>
    </location>
</feature>